<dbReference type="InterPro" id="IPR027417">
    <property type="entry name" value="P-loop_NTPase"/>
</dbReference>
<evidence type="ECO:0000313" key="1">
    <source>
        <dbReference type="EMBL" id="CAB5224860.1"/>
    </source>
</evidence>
<accession>A0A6J7X234</accession>
<sequence length="175" mass="19665">MGIAGSGKTTAATWFSKRYWVYKPFSFAAEVKAIALTMGWDGKKDEKGRQLLQDIGMAGRRYHKDIWVSKLKKRLEDAKYLVIDDVRFQNEVDAIRANGGIVLRVVRSSLPIMDHPSETELLRIVADQSIVNDGDLTNLYKQIDECFQFATTAMDLQGGTEERNCSTGFSDGSVY</sequence>
<organism evidence="1">
    <name type="scientific">uncultured Caudovirales phage</name>
    <dbReference type="NCBI Taxonomy" id="2100421"/>
    <lineage>
        <taxon>Viruses</taxon>
        <taxon>Duplodnaviria</taxon>
        <taxon>Heunggongvirae</taxon>
        <taxon>Uroviricota</taxon>
        <taxon>Caudoviricetes</taxon>
        <taxon>Peduoviridae</taxon>
        <taxon>Maltschvirus</taxon>
        <taxon>Maltschvirus maltsch</taxon>
    </lineage>
</organism>
<dbReference type="Pfam" id="PF21448">
    <property type="entry name" value="DNMK"/>
    <property type="match status" value="1"/>
</dbReference>
<gene>
    <name evidence="1" type="ORF">UFOVP742_22</name>
</gene>
<dbReference type="SUPFAM" id="SSF52540">
    <property type="entry name" value="P-loop containing nucleoside triphosphate hydrolases"/>
    <property type="match status" value="1"/>
</dbReference>
<proteinExistence type="predicted"/>
<protein>
    <submittedName>
        <fullName evidence="1">Uncharacterized protein</fullName>
    </submittedName>
</protein>
<dbReference type="Gene3D" id="3.40.50.300">
    <property type="entry name" value="P-loop containing nucleotide triphosphate hydrolases"/>
    <property type="match status" value="1"/>
</dbReference>
<dbReference type="InterPro" id="IPR048444">
    <property type="entry name" value="DNMK"/>
</dbReference>
<name>A0A6J7X234_9CAUD</name>
<dbReference type="EMBL" id="LR798339">
    <property type="protein sequence ID" value="CAB5224860.1"/>
    <property type="molecule type" value="Genomic_DNA"/>
</dbReference>
<reference evidence="1" key="1">
    <citation type="submission" date="2020-05" db="EMBL/GenBank/DDBJ databases">
        <authorList>
            <person name="Chiriac C."/>
            <person name="Salcher M."/>
            <person name="Ghai R."/>
            <person name="Kavagutti S V."/>
        </authorList>
    </citation>
    <scope>NUCLEOTIDE SEQUENCE</scope>
</reference>